<dbReference type="PROSITE" id="PS51257">
    <property type="entry name" value="PROKAR_LIPOPROTEIN"/>
    <property type="match status" value="1"/>
</dbReference>
<comment type="caution">
    <text evidence="1">The sequence shown here is derived from an EMBL/GenBank/DDBJ whole genome shotgun (WGS) entry which is preliminary data.</text>
</comment>
<dbReference type="OrthoDB" id="8253592at2"/>
<dbReference type="RefSeq" id="WP_129222972.1">
    <property type="nucleotide sequence ID" value="NZ_QYBB01000001.1"/>
</dbReference>
<name>A0A4Q2UFP5_9HYPH</name>
<dbReference type="Proteomes" id="UP000290759">
    <property type="component" value="Unassembled WGS sequence"/>
</dbReference>
<reference evidence="1 2" key="2">
    <citation type="submission" date="2019-02" db="EMBL/GenBank/DDBJ databases">
        <title>'Lichenibacterium ramalinii' gen. nov. sp. nov., 'Lichenibacterium minor' gen. nov. sp. nov.</title>
        <authorList>
            <person name="Pankratov T."/>
        </authorList>
    </citation>
    <scope>NUCLEOTIDE SEQUENCE [LARGE SCALE GENOMIC DNA]</scope>
    <source>
        <strain evidence="1 2">RmlP026</strain>
    </source>
</reference>
<dbReference type="EMBL" id="QYBB01000001">
    <property type="protein sequence ID" value="RYC34057.1"/>
    <property type="molecule type" value="Genomic_DNA"/>
</dbReference>
<evidence type="ECO:0000313" key="1">
    <source>
        <dbReference type="EMBL" id="RYC34057.1"/>
    </source>
</evidence>
<gene>
    <name evidence="1" type="ORF">D3273_02060</name>
</gene>
<protein>
    <submittedName>
        <fullName evidence="1">Uncharacterized protein</fullName>
    </submittedName>
</protein>
<proteinExistence type="predicted"/>
<accession>A0A4Q2UFP5</accession>
<sequence>MESSRNIFISLFSLSTLLGGCGLSVPTLHEPYEEADVDDAMSYRIQKSIYCELRKAVSLYGPKKIYRYGKIEDSIPNDWAAQETLQLQVDETGSLNANIAYNQTLRTASLPFKGQDQIKVPQSFSLPVGATASSQATRNEKLLFLYDLGQFKMPIDVEKDSSCRQPGGPPYKDLDRHGSSLLFGDLGIGDWLKSALAAYNSLPTSYSLDKSQTKYNAFSYEVKFIVTTTGTVNPMWKLVTISTGGGANPLISESRMRTHDLLITIGPTQESKTPRGFAIGRVPSQAALNLHFTGEIQQAISAGFRSALAPIQ</sequence>
<reference evidence="1 2" key="1">
    <citation type="submission" date="2018-12" db="EMBL/GenBank/DDBJ databases">
        <authorList>
            <person name="Grouzdev D.S."/>
            <person name="Krutkina M.S."/>
        </authorList>
    </citation>
    <scope>NUCLEOTIDE SEQUENCE [LARGE SCALE GENOMIC DNA]</scope>
    <source>
        <strain evidence="1 2">RmlP026</strain>
    </source>
</reference>
<organism evidence="1 2">
    <name type="scientific">Lichenibacterium minor</name>
    <dbReference type="NCBI Taxonomy" id="2316528"/>
    <lineage>
        <taxon>Bacteria</taxon>
        <taxon>Pseudomonadati</taxon>
        <taxon>Pseudomonadota</taxon>
        <taxon>Alphaproteobacteria</taxon>
        <taxon>Hyphomicrobiales</taxon>
        <taxon>Lichenihabitantaceae</taxon>
        <taxon>Lichenibacterium</taxon>
    </lineage>
</organism>
<evidence type="ECO:0000313" key="2">
    <source>
        <dbReference type="Proteomes" id="UP000290759"/>
    </source>
</evidence>
<dbReference type="AlphaFoldDB" id="A0A4Q2UFP5"/>
<keyword evidence="2" id="KW-1185">Reference proteome</keyword>